<dbReference type="PROSITE" id="PS50851">
    <property type="entry name" value="CHEW"/>
    <property type="match status" value="1"/>
</dbReference>
<name>A0A1X9NCU7_9GAMM</name>
<protein>
    <recommendedName>
        <fullName evidence="2">Chemotaxis protein CheW</fullName>
    </recommendedName>
</protein>
<dbReference type="SMART" id="SM00260">
    <property type="entry name" value="CheW"/>
    <property type="match status" value="1"/>
</dbReference>
<dbReference type="InterPro" id="IPR039315">
    <property type="entry name" value="CheW"/>
</dbReference>
<dbReference type="STRING" id="716816.BST96_13165"/>
<evidence type="ECO:0000313" key="6">
    <source>
        <dbReference type="Proteomes" id="UP000193450"/>
    </source>
</evidence>
<evidence type="ECO:0000313" key="5">
    <source>
        <dbReference type="EMBL" id="ARN74981.1"/>
    </source>
</evidence>
<dbReference type="Gene3D" id="2.30.30.40">
    <property type="entry name" value="SH3 Domains"/>
    <property type="match status" value="1"/>
</dbReference>
<dbReference type="GO" id="GO:0007165">
    <property type="term" value="P:signal transduction"/>
    <property type="evidence" value="ECO:0007669"/>
    <property type="project" value="InterPro"/>
</dbReference>
<dbReference type="KEGG" id="osg:BST96_13165"/>
<proteinExistence type="predicted"/>
<dbReference type="PANTHER" id="PTHR22617">
    <property type="entry name" value="CHEMOTAXIS SENSOR HISTIDINE KINASE-RELATED"/>
    <property type="match status" value="1"/>
</dbReference>
<dbReference type="SUPFAM" id="SSF50341">
    <property type="entry name" value="CheW-like"/>
    <property type="match status" value="1"/>
</dbReference>
<reference evidence="5 6" key="1">
    <citation type="submission" date="2016-11" db="EMBL/GenBank/DDBJ databases">
        <title>Trade-off between light-utilization and light-protection in marine flavobacteria.</title>
        <authorList>
            <person name="Kumagai Y."/>
        </authorList>
    </citation>
    <scope>NUCLEOTIDE SEQUENCE [LARGE SCALE GENOMIC DNA]</scope>
    <source>
        <strain evidence="5 6">NBRC 107125</strain>
    </source>
</reference>
<dbReference type="GO" id="GO:0005829">
    <property type="term" value="C:cytosol"/>
    <property type="evidence" value="ECO:0007669"/>
    <property type="project" value="TreeGrafter"/>
</dbReference>
<dbReference type="OrthoDB" id="9790406at2"/>
<dbReference type="AlphaFoldDB" id="A0A1X9NCU7"/>
<evidence type="ECO:0000256" key="2">
    <source>
        <dbReference type="ARBA" id="ARBA00021483"/>
    </source>
</evidence>
<dbReference type="Proteomes" id="UP000193450">
    <property type="component" value="Chromosome"/>
</dbReference>
<dbReference type="EMBL" id="CP019343">
    <property type="protein sequence ID" value="ARN74981.1"/>
    <property type="molecule type" value="Genomic_DNA"/>
</dbReference>
<dbReference type="GO" id="GO:0006935">
    <property type="term" value="P:chemotaxis"/>
    <property type="evidence" value="ECO:0007669"/>
    <property type="project" value="InterPro"/>
</dbReference>
<dbReference type="Gene3D" id="2.40.50.180">
    <property type="entry name" value="CheA-289, Domain 4"/>
    <property type="match status" value="1"/>
</dbReference>
<evidence type="ECO:0000256" key="1">
    <source>
        <dbReference type="ARBA" id="ARBA00004496"/>
    </source>
</evidence>
<dbReference type="InterPro" id="IPR002545">
    <property type="entry name" value="CheW-lke_dom"/>
</dbReference>
<evidence type="ECO:0000256" key="3">
    <source>
        <dbReference type="ARBA" id="ARBA00022490"/>
    </source>
</evidence>
<dbReference type="RefSeq" id="WP_085759148.1">
    <property type="nucleotide sequence ID" value="NZ_CP019343.1"/>
</dbReference>
<organism evidence="5 6">
    <name type="scientific">Oceanicoccus sagamiensis</name>
    <dbReference type="NCBI Taxonomy" id="716816"/>
    <lineage>
        <taxon>Bacteria</taxon>
        <taxon>Pseudomonadati</taxon>
        <taxon>Pseudomonadota</taxon>
        <taxon>Gammaproteobacteria</taxon>
        <taxon>Cellvibrionales</taxon>
        <taxon>Spongiibacteraceae</taxon>
        <taxon>Oceanicoccus</taxon>
    </lineage>
</organism>
<keyword evidence="6" id="KW-1185">Reference proteome</keyword>
<evidence type="ECO:0000259" key="4">
    <source>
        <dbReference type="PROSITE" id="PS50851"/>
    </source>
</evidence>
<comment type="subcellular location">
    <subcellularLocation>
        <location evidence="1">Cytoplasm</location>
    </subcellularLocation>
</comment>
<sequence length="161" mass="18052">MNEIEQEYLTFILDGEEFGVDILCVQELKVWSPVTEIPNTPDYLKGVVNLRGVIVPIVDLRERFDKQAIDYNATTVVIILRAVINNEQVVVGIVVDAVSDVYKVSEKDIRKAPDFGSHIDSRFIKGMAAIEEKLIILLDSDKLLDVEQLYTINNSISKAAS</sequence>
<keyword evidence="3" id="KW-0963">Cytoplasm</keyword>
<gene>
    <name evidence="5" type="ORF">BST96_13165</name>
</gene>
<dbReference type="InterPro" id="IPR036061">
    <property type="entry name" value="CheW-like_dom_sf"/>
</dbReference>
<dbReference type="Pfam" id="PF01584">
    <property type="entry name" value="CheW"/>
    <property type="match status" value="1"/>
</dbReference>
<feature type="domain" description="CheW-like" evidence="4">
    <location>
        <begin position="5"/>
        <end position="149"/>
    </location>
</feature>
<dbReference type="PANTHER" id="PTHR22617:SF45">
    <property type="entry name" value="CHEMOTAXIS PROTEIN CHEW"/>
    <property type="match status" value="1"/>
</dbReference>
<accession>A0A1X9NCU7</accession>